<dbReference type="EMBL" id="CM056741">
    <property type="protein sequence ID" value="KAJ8685898.1"/>
    <property type="molecule type" value="Genomic_DNA"/>
</dbReference>
<organism evidence="1 2">
    <name type="scientific">Eretmocerus hayati</name>
    <dbReference type="NCBI Taxonomy" id="131215"/>
    <lineage>
        <taxon>Eukaryota</taxon>
        <taxon>Metazoa</taxon>
        <taxon>Ecdysozoa</taxon>
        <taxon>Arthropoda</taxon>
        <taxon>Hexapoda</taxon>
        <taxon>Insecta</taxon>
        <taxon>Pterygota</taxon>
        <taxon>Neoptera</taxon>
        <taxon>Endopterygota</taxon>
        <taxon>Hymenoptera</taxon>
        <taxon>Apocrita</taxon>
        <taxon>Proctotrupomorpha</taxon>
        <taxon>Chalcidoidea</taxon>
        <taxon>Aphelinidae</taxon>
        <taxon>Aphelininae</taxon>
        <taxon>Eretmocerus</taxon>
    </lineage>
</organism>
<evidence type="ECO:0000313" key="1">
    <source>
        <dbReference type="EMBL" id="KAJ8685898.1"/>
    </source>
</evidence>
<comment type="caution">
    <text evidence="1">The sequence shown here is derived from an EMBL/GenBank/DDBJ whole genome shotgun (WGS) entry which is preliminary data.</text>
</comment>
<dbReference type="Proteomes" id="UP001239111">
    <property type="component" value="Chromosome 1"/>
</dbReference>
<accession>A0ACC2PQY7</accession>
<reference evidence="1" key="1">
    <citation type="submission" date="2023-04" db="EMBL/GenBank/DDBJ databases">
        <title>A chromosome-level genome assembly of the parasitoid wasp Eretmocerus hayati.</title>
        <authorList>
            <person name="Zhong Y."/>
            <person name="Liu S."/>
            <person name="Liu Y."/>
        </authorList>
    </citation>
    <scope>NUCLEOTIDE SEQUENCE</scope>
    <source>
        <strain evidence="1">ZJU_SS_LIU_2023</strain>
    </source>
</reference>
<proteinExistence type="predicted"/>
<sequence>MSANTGRRKSSTVVTGTPFQKQMAHTIPKSIQGWEMVPALSPQPTFPTVPQVPSRSAARFYPTDVETPTWTPNSGSSSKRRDRTQACTPITKTPISTPKPLKEFT</sequence>
<name>A0ACC2PQY7_9HYME</name>
<protein>
    <submittedName>
        <fullName evidence="1">Uncharacterized protein</fullName>
    </submittedName>
</protein>
<evidence type="ECO:0000313" key="2">
    <source>
        <dbReference type="Proteomes" id="UP001239111"/>
    </source>
</evidence>
<keyword evidence="2" id="KW-1185">Reference proteome</keyword>
<gene>
    <name evidence="1" type="ORF">QAD02_021691</name>
</gene>